<evidence type="ECO:0000256" key="1">
    <source>
        <dbReference type="SAM" id="MobiDB-lite"/>
    </source>
</evidence>
<name>A0A0G4EIY4_VITBC</name>
<feature type="region of interest" description="Disordered" evidence="1">
    <location>
        <begin position="220"/>
        <end position="249"/>
    </location>
</feature>
<dbReference type="InterPro" id="IPR058581">
    <property type="entry name" value="TM_HPP"/>
</dbReference>
<evidence type="ECO:0000313" key="4">
    <source>
        <dbReference type="EMBL" id="CEL96976.1"/>
    </source>
</evidence>
<keyword evidence="2" id="KW-0812">Transmembrane</keyword>
<dbReference type="Proteomes" id="UP000041254">
    <property type="component" value="Unassembled WGS sequence"/>
</dbReference>
<feature type="transmembrane region" description="Helical" evidence="2">
    <location>
        <begin position="488"/>
        <end position="509"/>
    </location>
</feature>
<dbReference type="PANTHER" id="PTHR33741">
    <property type="entry name" value="TRANSMEMBRANE PROTEIN DDB_G0269096-RELATED"/>
    <property type="match status" value="1"/>
</dbReference>
<dbReference type="EMBL" id="CDMY01000251">
    <property type="protein sequence ID" value="CEL96976.1"/>
    <property type="molecule type" value="Genomic_DNA"/>
</dbReference>
<feature type="domain" description="HPP transmembrane region" evidence="3">
    <location>
        <begin position="431"/>
        <end position="598"/>
    </location>
</feature>
<keyword evidence="2" id="KW-1133">Transmembrane helix</keyword>
<dbReference type="AlphaFoldDB" id="A0A0G4EIY4"/>
<feature type="region of interest" description="Disordered" evidence="1">
    <location>
        <begin position="28"/>
        <end position="51"/>
    </location>
</feature>
<dbReference type="OrthoDB" id="2016548at2759"/>
<accession>A0A0G4EIY4</accession>
<keyword evidence="5" id="KW-1185">Reference proteome</keyword>
<organism evidence="4 5">
    <name type="scientific">Vitrella brassicaformis (strain CCMP3155)</name>
    <dbReference type="NCBI Taxonomy" id="1169540"/>
    <lineage>
        <taxon>Eukaryota</taxon>
        <taxon>Sar</taxon>
        <taxon>Alveolata</taxon>
        <taxon>Colpodellida</taxon>
        <taxon>Vitrellaceae</taxon>
        <taxon>Vitrella</taxon>
    </lineage>
</organism>
<dbReference type="PANTHER" id="PTHR33741:SF5">
    <property type="entry name" value="TRANSMEMBRANE PROTEIN DDB_G0269096-RELATED"/>
    <property type="match status" value="1"/>
</dbReference>
<evidence type="ECO:0000259" key="3">
    <source>
        <dbReference type="Pfam" id="PF04982"/>
    </source>
</evidence>
<dbReference type="InParanoid" id="A0A0G4EIY4"/>
<feature type="compositionally biased region" description="Basic and acidic residues" evidence="1">
    <location>
        <begin position="38"/>
        <end position="48"/>
    </location>
</feature>
<dbReference type="VEuPathDB" id="CryptoDB:Vbra_12125"/>
<feature type="transmembrane region" description="Helical" evidence="2">
    <location>
        <begin position="462"/>
        <end position="482"/>
    </location>
</feature>
<proteinExistence type="predicted"/>
<evidence type="ECO:0000256" key="2">
    <source>
        <dbReference type="SAM" id="Phobius"/>
    </source>
</evidence>
<sequence length="601" mass="65795">MAGVMYPFSHSGSLASLETPLLLDSDSSAASGGALTPSRREHRDHLEPGIDGVPLRRCATTVGDAYNVIHGAVPPDSPAIDDSYSTRLQALAAEDLSAVQRCLRRHLEDLVDSGFVYGEMWTPNDGMASLSRVDGVMRPNTGAGDDVEKLQAFAKLPSEKNITLSPGVGLAGRAWQEGETEWNVLDQVFDDPENPSTPLDAPARELFHTSCAIPIFAMTAGGIRQRPQRPQRPPPRPPRARSGTVPSESAAAAVQSEMAAASSLLQHRHGGRASIGNVAQSMVLTRRRSTLMLTDTRELIAVFVVYTRREQRVDSDVPGMKGPLFDAYLKAALKVVQWDLRKCGAKGALARHRMVVVHHGWRKLQEHFRAGGLKALAAKEGEMMRLGVEDSQAGMQPYDRRWLMAVINDPWAYFKKWRGAKGHPAKALDDRHCVLATVEVFLSFMILTLLQTYAFSDSPDSFHLIGPFGAMAVLYFVAPASPFGQPRILFLSTLFALTVSIVFSFITDVGKSGHPWHYPILPFWLGATLCMTVSVVGMAKIGITCPPAASTPIAFLQAAPAVHRGTFWFFVSPFLIGWIVLLGVALLMNNLSPRRKWPLFW</sequence>
<evidence type="ECO:0000313" key="5">
    <source>
        <dbReference type="Proteomes" id="UP000041254"/>
    </source>
</evidence>
<feature type="transmembrane region" description="Helical" evidence="2">
    <location>
        <begin position="434"/>
        <end position="455"/>
    </location>
</feature>
<gene>
    <name evidence="4" type="ORF">Vbra_12125</name>
</gene>
<feature type="transmembrane region" description="Helical" evidence="2">
    <location>
        <begin position="521"/>
        <end position="543"/>
    </location>
</feature>
<keyword evidence="2" id="KW-0472">Membrane</keyword>
<dbReference type="InterPro" id="IPR007065">
    <property type="entry name" value="HPP"/>
</dbReference>
<reference evidence="4 5" key="1">
    <citation type="submission" date="2014-11" db="EMBL/GenBank/DDBJ databases">
        <authorList>
            <person name="Zhu J."/>
            <person name="Qi W."/>
            <person name="Song R."/>
        </authorList>
    </citation>
    <scope>NUCLEOTIDE SEQUENCE [LARGE SCALE GENOMIC DNA]</scope>
</reference>
<dbReference type="Pfam" id="PF04982">
    <property type="entry name" value="TM_HPP"/>
    <property type="match status" value="1"/>
</dbReference>
<feature type="transmembrane region" description="Helical" evidence="2">
    <location>
        <begin position="567"/>
        <end position="588"/>
    </location>
</feature>
<protein>
    <recommendedName>
        <fullName evidence="3">HPP transmembrane region domain-containing protein</fullName>
    </recommendedName>
</protein>